<accession>A0A3Q3FHC6</accession>
<keyword evidence="9" id="KW-0539">Nucleus</keyword>
<comment type="similarity">
    <text evidence="2">Belongs to the krueppel C2H2-type zinc-finger protein family.</text>
</comment>
<keyword evidence="7" id="KW-0805">Transcription regulation</keyword>
<evidence type="ECO:0000256" key="11">
    <source>
        <dbReference type="SAM" id="MobiDB-lite"/>
    </source>
</evidence>
<dbReference type="AlphaFoldDB" id="A0A3Q3FHC6"/>
<feature type="region of interest" description="Disordered" evidence="11">
    <location>
        <begin position="221"/>
        <end position="358"/>
    </location>
</feature>
<dbReference type="FunFam" id="3.30.160.60:FF:001289">
    <property type="entry name" value="Zinc finger protein 574"/>
    <property type="match status" value="1"/>
</dbReference>
<keyword evidence="5 10" id="KW-0863">Zinc-finger</keyword>
<feature type="domain" description="C2H2-type" evidence="12">
    <location>
        <begin position="534"/>
        <end position="561"/>
    </location>
</feature>
<dbReference type="GO" id="GO:0000981">
    <property type="term" value="F:DNA-binding transcription factor activity, RNA polymerase II-specific"/>
    <property type="evidence" value="ECO:0007669"/>
    <property type="project" value="TreeGrafter"/>
</dbReference>
<dbReference type="GO" id="GO:0005634">
    <property type="term" value="C:nucleus"/>
    <property type="evidence" value="ECO:0007669"/>
    <property type="project" value="UniProtKB-SubCell"/>
</dbReference>
<evidence type="ECO:0000256" key="4">
    <source>
        <dbReference type="ARBA" id="ARBA00022737"/>
    </source>
</evidence>
<evidence type="ECO:0000313" key="14">
    <source>
        <dbReference type="Proteomes" id="UP000261660"/>
    </source>
</evidence>
<dbReference type="PROSITE" id="PS50157">
    <property type="entry name" value="ZINC_FINGER_C2H2_2"/>
    <property type="match status" value="7"/>
</dbReference>
<feature type="domain" description="C2H2-type" evidence="12">
    <location>
        <begin position="478"/>
        <end position="505"/>
    </location>
</feature>
<dbReference type="GO" id="GO:0000978">
    <property type="term" value="F:RNA polymerase II cis-regulatory region sequence-specific DNA binding"/>
    <property type="evidence" value="ECO:0007669"/>
    <property type="project" value="TreeGrafter"/>
</dbReference>
<keyword evidence="4" id="KW-0677">Repeat</keyword>
<keyword evidence="3" id="KW-0479">Metal-binding</keyword>
<feature type="domain" description="C2H2-type" evidence="12">
    <location>
        <begin position="590"/>
        <end position="617"/>
    </location>
</feature>
<feature type="compositionally biased region" description="Acidic residues" evidence="11">
    <location>
        <begin position="100"/>
        <end position="113"/>
    </location>
</feature>
<feature type="compositionally biased region" description="Basic and acidic residues" evidence="11">
    <location>
        <begin position="227"/>
        <end position="249"/>
    </location>
</feature>
<keyword evidence="14" id="KW-1185">Reference proteome</keyword>
<feature type="compositionally biased region" description="Low complexity" evidence="11">
    <location>
        <begin position="290"/>
        <end position="300"/>
    </location>
</feature>
<comment type="subcellular location">
    <subcellularLocation>
        <location evidence="1">Nucleus</location>
    </subcellularLocation>
</comment>
<name>A0A3Q3FHC6_9LABR</name>
<feature type="compositionally biased region" description="Basic and acidic residues" evidence="11">
    <location>
        <begin position="87"/>
        <end position="99"/>
    </location>
</feature>
<reference evidence="13" key="2">
    <citation type="submission" date="2025-09" db="UniProtKB">
        <authorList>
            <consortium name="Ensembl"/>
        </authorList>
    </citation>
    <scope>IDENTIFICATION</scope>
</reference>
<dbReference type="PROSITE" id="PS00028">
    <property type="entry name" value="ZINC_FINGER_C2H2_1"/>
    <property type="match status" value="7"/>
</dbReference>
<evidence type="ECO:0000256" key="7">
    <source>
        <dbReference type="ARBA" id="ARBA00023015"/>
    </source>
</evidence>
<feature type="domain" description="C2H2-type" evidence="12">
    <location>
        <begin position="422"/>
        <end position="449"/>
    </location>
</feature>
<keyword evidence="6" id="KW-0862">Zinc</keyword>
<dbReference type="Pfam" id="PF00096">
    <property type="entry name" value="zf-C2H2"/>
    <property type="match status" value="1"/>
</dbReference>
<sequence length="627" mass="70165">MRTHGINMEAVNVIFVSSVDCKLSKTELLRGIVTEKLTTAAREIFAVVERTVSGYEEEAAGLRQEIDRQRIQLEAILQPRVSLCRIGGEDSGSRAGLDHAEEEDEEEEKEEEPEKMRGRKSSSINLTVCLLEDSTISVLKRGVSQSQVKEVMCPPGLQEADFLDLLRASFPQLTGQFDAFTVDAHRSLTPLTVKTLTPEEIRRSIKSTGRGRSALYIRVQAAQETPRGQEEERPPSSAMKDDGVHDTRPHAQSLKDPAGEESERSRDSRQKQQVEKEEDGEQCGTSEDFSALSSARSAADSNHEEDDNEAEEEEEEEWKPDKEEKEEKVDSSEITKRKRVKDSGVKSKRRKQIKSSVKVASDSSGVPVSCKVCRALSGSENMLIKHSWSHVEDPERLCGVCGEQSETPEELRTHLESHKKTFSCDVCGKNFLSVVGFQRHAVLHTGEKPYECDVCLKKYASKNTLRNHRLVHVEEKPHRCDVCDKTFAFKQQLRTHAVSHTGEKPYTCDLCGKSVLDLISLSRHKMSHSGKKRYSCPVCGKKFLTPAAVRGHEKIHTVRDKTFLCDVCCKTFHSQSILSVHLKTHGGKKTVCSICGKGLSSKGALSRHLLVHSGRETLQVLRVWTHV</sequence>
<dbReference type="PANTHER" id="PTHR24388">
    <property type="entry name" value="ZINC FINGER PROTEIN"/>
    <property type="match status" value="1"/>
</dbReference>
<feature type="compositionally biased region" description="Basic and acidic residues" evidence="11">
    <location>
        <begin position="257"/>
        <end position="275"/>
    </location>
</feature>
<dbReference type="GeneTree" id="ENSGT00940000164807"/>
<dbReference type="FunFam" id="3.30.160.60:FF:000446">
    <property type="entry name" value="Zinc finger protein"/>
    <property type="match status" value="1"/>
</dbReference>
<dbReference type="Proteomes" id="UP000261660">
    <property type="component" value="Unplaced"/>
</dbReference>
<feature type="region of interest" description="Disordered" evidence="11">
    <location>
        <begin position="87"/>
        <end position="120"/>
    </location>
</feature>
<dbReference type="FunFam" id="3.30.160.60:FF:000193">
    <property type="entry name" value="Zinc finger protein 300"/>
    <property type="match status" value="1"/>
</dbReference>
<dbReference type="GO" id="GO:0008270">
    <property type="term" value="F:zinc ion binding"/>
    <property type="evidence" value="ECO:0007669"/>
    <property type="project" value="UniProtKB-KW"/>
</dbReference>
<evidence type="ECO:0000256" key="8">
    <source>
        <dbReference type="ARBA" id="ARBA00023163"/>
    </source>
</evidence>
<dbReference type="FunFam" id="3.30.160.60:FF:000671">
    <property type="entry name" value="Zinc finger protein 26"/>
    <property type="match status" value="1"/>
</dbReference>
<evidence type="ECO:0000256" key="6">
    <source>
        <dbReference type="ARBA" id="ARBA00022833"/>
    </source>
</evidence>
<evidence type="ECO:0000313" key="13">
    <source>
        <dbReference type="Ensembl" id="ENSLBEP00000018894.1"/>
    </source>
</evidence>
<reference evidence="13" key="1">
    <citation type="submission" date="2025-08" db="UniProtKB">
        <authorList>
            <consortium name="Ensembl"/>
        </authorList>
    </citation>
    <scope>IDENTIFICATION</scope>
</reference>
<dbReference type="Pfam" id="PF12874">
    <property type="entry name" value="zf-met"/>
    <property type="match status" value="2"/>
</dbReference>
<evidence type="ECO:0000256" key="3">
    <source>
        <dbReference type="ARBA" id="ARBA00022723"/>
    </source>
</evidence>
<feature type="domain" description="C2H2-type" evidence="12">
    <location>
        <begin position="563"/>
        <end position="590"/>
    </location>
</feature>
<dbReference type="SUPFAM" id="SSF57667">
    <property type="entry name" value="beta-beta-alpha zinc fingers"/>
    <property type="match status" value="5"/>
</dbReference>
<evidence type="ECO:0000256" key="9">
    <source>
        <dbReference type="ARBA" id="ARBA00023242"/>
    </source>
</evidence>
<evidence type="ECO:0000256" key="2">
    <source>
        <dbReference type="ARBA" id="ARBA00006991"/>
    </source>
</evidence>
<dbReference type="Ensembl" id="ENSLBET00000019924.1">
    <property type="protein sequence ID" value="ENSLBEP00000018894.1"/>
    <property type="gene ID" value="ENSLBEG00000014527.1"/>
</dbReference>
<evidence type="ECO:0000256" key="10">
    <source>
        <dbReference type="PROSITE-ProRule" id="PRU00042"/>
    </source>
</evidence>
<organism evidence="13 14">
    <name type="scientific">Labrus bergylta</name>
    <name type="common">ballan wrasse</name>
    <dbReference type="NCBI Taxonomy" id="56723"/>
    <lineage>
        <taxon>Eukaryota</taxon>
        <taxon>Metazoa</taxon>
        <taxon>Chordata</taxon>
        <taxon>Craniata</taxon>
        <taxon>Vertebrata</taxon>
        <taxon>Euteleostomi</taxon>
        <taxon>Actinopterygii</taxon>
        <taxon>Neopterygii</taxon>
        <taxon>Teleostei</taxon>
        <taxon>Neoteleostei</taxon>
        <taxon>Acanthomorphata</taxon>
        <taxon>Eupercaria</taxon>
        <taxon>Labriformes</taxon>
        <taxon>Labridae</taxon>
        <taxon>Labrus</taxon>
    </lineage>
</organism>
<dbReference type="Pfam" id="PF13912">
    <property type="entry name" value="zf-C2H2_6"/>
    <property type="match status" value="1"/>
</dbReference>
<proteinExistence type="inferred from homology"/>
<feature type="domain" description="C2H2-type" evidence="12">
    <location>
        <begin position="450"/>
        <end position="477"/>
    </location>
</feature>
<dbReference type="InterPro" id="IPR036236">
    <property type="entry name" value="Znf_C2H2_sf"/>
</dbReference>
<dbReference type="SMART" id="SM00355">
    <property type="entry name" value="ZnF_C2H2"/>
    <property type="match status" value="9"/>
</dbReference>
<dbReference type="Gene3D" id="3.30.160.60">
    <property type="entry name" value="Classic Zinc Finger"/>
    <property type="match status" value="7"/>
</dbReference>
<dbReference type="InterPro" id="IPR013087">
    <property type="entry name" value="Znf_C2H2_type"/>
</dbReference>
<feature type="compositionally biased region" description="Basic and acidic residues" evidence="11">
    <location>
        <begin position="319"/>
        <end position="345"/>
    </location>
</feature>
<dbReference type="PANTHER" id="PTHR24388:SF54">
    <property type="entry name" value="PROTEIN ESCARGOT"/>
    <property type="match status" value="1"/>
</dbReference>
<dbReference type="InterPro" id="IPR050527">
    <property type="entry name" value="Snail/Krueppel_Znf"/>
</dbReference>
<keyword evidence="8" id="KW-0804">Transcription</keyword>
<evidence type="ECO:0000256" key="5">
    <source>
        <dbReference type="ARBA" id="ARBA00022771"/>
    </source>
</evidence>
<feature type="compositionally biased region" description="Acidic residues" evidence="11">
    <location>
        <begin position="303"/>
        <end position="318"/>
    </location>
</feature>
<evidence type="ECO:0000259" key="12">
    <source>
        <dbReference type="PROSITE" id="PS50157"/>
    </source>
</evidence>
<evidence type="ECO:0000256" key="1">
    <source>
        <dbReference type="ARBA" id="ARBA00004123"/>
    </source>
</evidence>
<protein>
    <recommendedName>
        <fullName evidence="12">C2H2-type domain-containing protein</fullName>
    </recommendedName>
</protein>
<feature type="domain" description="C2H2-type" evidence="12">
    <location>
        <begin position="506"/>
        <end position="533"/>
    </location>
</feature>